<evidence type="ECO:0000313" key="2">
    <source>
        <dbReference type="Proteomes" id="UP000827092"/>
    </source>
</evidence>
<name>A0AAV6U660_9ARAC</name>
<evidence type="ECO:0000313" key="1">
    <source>
        <dbReference type="EMBL" id="KAG8179522.1"/>
    </source>
</evidence>
<dbReference type="AlphaFoldDB" id="A0AAV6U660"/>
<protein>
    <submittedName>
        <fullName evidence="1">Uncharacterized protein</fullName>
    </submittedName>
</protein>
<proteinExistence type="predicted"/>
<gene>
    <name evidence="1" type="ORF">JTE90_025751</name>
</gene>
<keyword evidence="2" id="KW-1185">Reference proteome</keyword>
<comment type="caution">
    <text evidence="1">The sequence shown here is derived from an EMBL/GenBank/DDBJ whole genome shotgun (WGS) entry which is preliminary data.</text>
</comment>
<dbReference type="Proteomes" id="UP000827092">
    <property type="component" value="Unassembled WGS sequence"/>
</dbReference>
<organism evidence="1 2">
    <name type="scientific">Oedothorax gibbosus</name>
    <dbReference type="NCBI Taxonomy" id="931172"/>
    <lineage>
        <taxon>Eukaryota</taxon>
        <taxon>Metazoa</taxon>
        <taxon>Ecdysozoa</taxon>
        <taxon>Arthropoda</taxon>
        <taxon>Chelicerata</taxon>
        <taxon>Arachnida</taxon>
        <taxon>Araneae</taxon>
        <taxon>Araneomorphae</taxon>
        <taxon>Entelegynae</taxon>
        <taxon>Araneoidea</taxon>
        <taxon>Linyphiidae</taxon>
        <taxon>Erigoninae</taxon>
        <taxon>Oedothorax</taxon>
    </lineage>
</organism>
<accession>A0AAV6U660</accession>
<dbReference type="EMBL" id="JAFNEN010000621">
    <property type="protein sequence ID" value="KAG8179522.1"/>
    <property type="molecule type" value="Genomic_DNA"/>
</dbReference>
<reference evidence="1 2" key="1">
    <citation type="journal article" date="2022" name="Nat. Ecol. Evol.">
        <title>A masculinizing supergene underlies an exaggerated male reproductive morph in a spider.</title>
        <authorList>
            <person name="Hendrickx F."/>
            <person name="De Corte Z."/>
            <person name="Sonet G."/>
            <person name="Van Belleghem S.M."/>
            <person name="Kostlbacher S."/>
            <person name="Vangestel C."/>
        </authorList>
    </citation>
    <scope>NUCLEOTIDE SEQUENCE [LARGE SCALE GENOMIC DNA]</scope>
    <source>
        <strain evidence="1">W744_W776</strain>
    </source>
</reference>
<sequence length="91" mass="9857">MCPPDYKYHPNFNVLLNLFHRRGAPHATLPRNNGEAAEFRREALNPVKLGDGAANVSSAALTETVPHKPEGLQGKRNIPSEAGIVCCSLLP</sequence>